<feature type="chain" id="PRO_5038633741" description="YtkA-like domain-containing protein" evidence="2">
    <location>
        <begin position="23"/>
        <end position="164"/>
    </location>
</feature>
<feature type="region of interest" description="Disordered" evidence="1">
    <location>
        <begin position="145"/>
        <end position="164"/>
    </location>
</feature>
<evidence type="ECO:0000256" key="2">
    <source>
        <dbReference type="SAM" id="SignalP"/>
    </source>
</evidence>
<evidence type="ECO:0000256" key="1">
    <source>
        <dbReference type="SAM" id="MobiDB-lite"/>
    </source>
</evidence>
<name>A0A4S4JWP8_ALKAL</name>
<dbReference type="InterPro" id="IPR032693">
    <property type="entry name" value="YtkA-like_dom"/>
</dbReference>
<evidence type="ECO:0000313" key="4">
    <source>
        <dbReference type="EMBL" id="THG88697.1"/>
    </source>
</evidence>
<dbReference type="EMBL" id="JALP01000333">
    <property type="protein sequence ID" value="THG88697.1"/>
    <property type="molecule type" value="Genomic_DNA"/>
</dbReference>
<sequence>MRMKVRQVVLFLTLIVILSACNQNGQEQVNEPDTLTMIDVEIFLEEDIAVNEATVITAEVTQGEQPIEDADEVVFEVWTLGSKEASEMIEGTHSENGMYEMEYSFLEEDIYYVQAHVTARNMHVMPQQEVIVGDFTDEELAEIFEDGQEEATDDEEEEMDHSGH</sequence>
<organism evidence="4 5">
    <name type="scientific">Alkalihalobacillus alcalophilus ATCC 27647 = CGMCC 1.3604</name>
    <dbReference type="NCBI Taxonomy" id="1218173"/>
    <lineage>
        <taxon>Bacteria</taxon>
        <taxon>Bacillati</taxon>
        <taxon>Bacillota</taxon>
        <taxon>Bacilli</taxon>
        <taxon>Bacillales</taxon>
        <taxon>Bacillaceae</taxon>
        <taxon>Alkalihalobacillus</taxon>
    </lineage>
</organism>
<dbReference type="Proteomes" id="UP000297014">
    <property type="component" value="Unassembled WGS sequence"/>
</dbReference>
<reference evidence="4 5" key="1">
    <citation type="submission" date="2014-01" db="EMBL/GenBank/DDBJ databases">
        <title>Draft genome sequencing of Bacillus alcalophilus CGMCC 1.3604.</title>
        <authorList>
            <person name="Yang J."/>
            <person name="Diao L."/>
            <person name="Yang S."/>
        </authorList>
    </citation>
    <scope>NUCLEOTIDE SEQUENCE [LARGE SCALE GENOMIC DNA]</scope>
    <source>
        <strain evidence="4 5">CGMCC 1.3604</strain>
    </source>
</reference>
<keyword evidence="2" id="KW-0732">Signal</keyword>
<evidence type="ECO:0000259" key="3">
    <source>
        <dbReference type="Pfam" id="PF13115"/>
    </source>
</evidence>
<feature type="signal peptide" evidence="2">
    <location>
        <begin position="1"/>
        <end position="22"/>
    </location>
</feature>
<protein>
    <recommendedName>
        <fullName evidence="3">YtkA-like domain-containing protein</fullName>
    </recommendedName>
</protein>
<dbReference type="AlphaFoldDB" id="A0A4S4JWP8"/>
<proteinExistence type="predicted"/>
<feature type="domain" description="YtkA-like" evidence="3">
    <location>
        <begin position="38"/>
        <end position="116"/>
    </location>
</feature>
<evidence type="ECO:0000313" key="5">
    <source>
        <dbReference type="Proteomes" id="UP000297014"/>
    </source>
</evidence>
<dbReference type="RefSeq" id="WP_003324642.1">
    <property type="nucleotide sequence ID" value="NZ_ALPT02000035.1"/>
</dbReference>
<gene>
    <name evidence="4" type="ORF">AJ85_00620</name>
</gene>
<dbReference type="Pfam" id="PF13115">
    <property type="entry name" value="YtkA"/>
    <property type="match status" value="1"/>
</dbReference>
<accession>A0A4S4JWP8</accession>
<comment type="caution">
    <text evidence="4">The sequence shown here is derived from an EMBL/GenBank/DDBJ whole genome shotgun (WGS) entry which is preliminary data.</text>
</comment>
<dbReference type="PROSITE" id="PS51257">
    <property type="entry name" value="PROKAR_LIPOPROTEIN"/>
    <property type="match status" value="1"/>
</dbReference>